<gene>
    <name evidence="9" type="ORF">METZ01_LOCUS484427</name>
</gene>
<dbReference type="InterPro" id="IPR052721">
    <property type="entry name" value="ET_Amicyanin"/>
</dbReference>
<reference evidence="9" key="1">
    <citation type="submission" date="2018-05" db="EMBL/GenBank/DDBJ databases">
        <authorList>
            <person name="Lanie J.A."/>
            <person name="Ng W.-L."/>
            <person name="Kazmierczak K.M."/>
            <person name="Andrzejewski T.M."/>
            <person name="Davidsen T.M."/>
            <person name="Wayne K.J."/>
            <person name="Tettelin H."/>
            <person name="Glass J.I."/>
            <person name="Rusch D."/>
            <person name="Podicherti R."/>
            <person name="Tsui H.-C.T."/>
            <person name="Winkler M.E."/>
        </authorList>
    </citation>
    <scope>NUCLEOTIDE SEQUENCE</scope>
</reference>
<evidence type="ECO:0000256" key="7">
    <source>
        <dbReference type="ARBA" id="ARBA00023008"/>
    </source>
</evidence>
<dbReference type="PRINTS" id="PR00155">
    <property type="entry name" value="AMICYANIN"/>
</dbReference>
<dbReference type="InterPro" id="IPR008972">
    <property type="entry name" value="Cupredoxin"/>
</dbReference>
<dbReference type="GO" id="GO:0009055">
    <property type="term" value="F:electron transfer activity"/>
    <property type="evidence" value="ECO:0007669"/>
    <property type="project" value="InterPro"/>
</dbReference>
<evidence type="ECO:0000256" key="6">
    <source>
        <dbReference type="ARBA" id="ARBA00022982"/>
    </source>
</evidence>
<keyword evidence="3" id="KW-0813">Transport</keyword>
<proteinExistence type="predicted"/>
<dbReference type="EMBL" id="UINC01208831">
    <property type="protein sequence ID" value="SVE31573.1"/>
    <property type="molecule type" value="Genomic_DNA"/>
</dbReference>
<dbReference type="PANTHER" id="PTHR36507:SF1">
    <property type="entry name" value="BLL1555 PROTEIN"/>
    <property type="match status" value="1"/>
</dbReference>
<keyword evidence="4" id="KW-0479">Metal-binding</keyword>
<dbReference type="Gene3D" id="2.60.40.420">
    <property type="entry name" value="Cupredoxins - blue copper proteins"/>
    <property type="match status" value="1"/>
</dbReference>
<feature type="domain" description="Blue (type 1) copper" evidence="8">
    <location>
        <begin position="31"/>
        <end position="112"/>
    </location>
</feature>
<dbReference type="Pfam" id="PF00127">
    <property type="entry name" value="Copper-bind"/>
    <property type="match status" value="1"/>
</dbReference>
<evidence type="ECO:0000256" key="4">
    <source>
        <dbReference type="ARBA" id="ARBA00022723"/>
    </source>
</evidence>
<dbReference type="GO" id="GO:0005507">
    <property type="term" value="F:copper ion binding"/>
    <property type="evidence" value="ECO:0007669"/>
    <property type="project" value="InterPro"/>
</dbReference>
<evidence type="ECO:0000256" key="5">
    <source>
        <dbReference type="ARBA" id="ARBA00022764"/>
    </source>
</evidence>
<protein>
    <recommendedName>
        <fullName evidence="8">Blue (type 1) copper domain-containing protein</fullName>
    </recommendedName>
</protein>
<organism evidence="9">
    <name type="scientific">marine metagenome</name>
    <dbReference type="NCBI Taxonomy" id="408172"/>
    <lineage>
        <taxon>unclassified sequences</taxon>
        <taxon>metagenomes</taxon>
        <taxon>ecological metagenomes</taxon>
    </lineage>
</organism>
<comment type="cofactor">
    <cofactor evidence="1">
        <name>Cu cation</name>
        <dbReference type="ChEBI" id="CHEBI:23378"/>
    </cofactor>
</comment>
<evidence type="ECO:0000313" key="9">
    <source>
        <dbReference type="EMBL" id="SVE31573.1"/>
    </source>
</evidence>
<sequence length="128" mass="13787">MRTAISLVILLIFSSILIYDVDAGGDQSTDHSVNIQSMAFSPNTITIQVGDSITWTNQDSFSHTATSTSGPVSFDSGTLSNSATFTFTFTTPGTYQYKCNFHSSMTATIIVEAPAEPIRARPTQTTFS</sequence>
<evidence type="ECO:0000256" key="2">
    <source>
        <dbReference type="ARBA" id="ARBA00004418"/>
    </source>
</evidence>
<dbReference type="InterPro" id="IPR002386">
    <property type="entry name" value="Amicyanin/Pseudoazurin"/>
</dbReference>
<dbReference type="GO" id="GO:0042597">
    <property type="term" value="C:periplasmic space"/>
    <property type="evidence" value="ECO:0007669"/>
    <property type="project" value="UniProtKB-SubCell"/>
</dbReference>
<evidence type="ECO:0000256" key="1">
    <source>
        <dbReference type="ARBA" id="ARBA00001935"/>
    </source>
</evidence>
<accession>A0A383CHN5</accession>
<evidence type="ECO:0000256" key="3">
    <source>
        <dbReference type="ARBA" id="ARBA00022448"/>
    </source>
</evidence>
<name>A0A383CHN5_9ZZZZ</name>
<evidence type="ECO:0000259" key="8">
    <source>
        <dbReference type="Pfam" id="PF00127"/>
    </source>
</evidence>
<dbReference type="AlphaFoldDB" id="A0A383CHN5"/>
<dbReference type="PANTHER" id="PTHR36507">
    <property type="entry name" value="BLL1555 PROTEIN"/>
    <property type="match status" value="1"/>
</dbReference>
<keyword evidence="7" id="KW-0186">Copper</keyword>
<keyword evidence="5" id="KW-0574">Periplasm</keyword>
<dbReference type="InterPro" id="IPR000923">
    <property type="entry name" value="BlueCu_1"/>
</dbReference>
<feature type="non-terminal residue" evidence="9">
    <location>
        <position position="128"/>
    </location>
</feature>
<dbReference type="SUPFAM" id="SSF49503">
    <property type="entry name" value="Cupredoxins"/>
    <property type="match status" value="1"/>
</dbReference>
<comment type="subcellular location">
    <subcellularLocation>
        <location evidence="2">Periplasm</location>
    </subcellularLocation>
</comment>
<keyword evidence="6" id="KW-0249">Electron transport</keyword>